<evidence type="ECO:0000256" key="1">
    <source>
        <dbReference type="SAM" id="MobiDB-lite"/>
    </source>
</evidence>
<feature type="transmembrane region" description="Helical" evidence="2">
    <location>
        <begin position="120"/>
        <end position="139"/>
    </location>
</feature>
<feature type="region of interest" description="Disordered" evidence="1">
    <location>
        <begin position="383"/>
        <end position="408"/>
    </location>
</feature>
<keyword evidence="4" id="KW-1185">Reference proteome</keyword>
<protein>
    <submittedName>
        <fullName evidence="3">Transmembrane protein 236-like protein</fullName>
    </submittedName>
</protein>
<keyword evidence="2 3" id="KW-0812">Transmembrane</keyword>
<dbReference type="AlphaFoldDB" id="A0AAD3MAQ9"/>
<sequence length="444" mass="49298">MPSGKTVKFILYEVLQFAALIIPVFVIMERLASLICDVRGWDLTAYWLVVAVSIAYVTSVTLLVWVPLKYLIMRQRRFITEITQWRPTALVYLILCTLPCFAILIASSKVQVDGGLRLDHFAELPVSLVLFSLICVDIIERIRPCKLTGKSDSLDPDFETPGPILTHLAQVTTVSGQLRTDEGQNGLTQGHPEARNGSASGRWQDTSGSPSHSTPSSRAPSTAYLYSSSLRPRSYSGPLGFLWRRDGRSEVFVDSFLFWLDTAEMVRVAGEPSVFYSPWVFPVYILCFLSTLRVVITPHNPLLSFAGFALQDLPFFIIRVALIAVFGYVTPVLYPLKNVLHGNREESVSFSCSLHAHHITQACTHNRECKSDSEHRDFEDAVRRFTPGSPDSSGGQNLGQGIQSTSSPTQVVLPLRQLVDVGDRIFSYTGSPNSRVGDQVITQP</sequence>
<organism evidence="3 4">
    <name type="scientific">Lates japonicus</name>
    <name type="common">Japanese lates</name>
    <dbReference type="NCBI Taxonomy" id="270547"/>
    <lineage>
        <taxon>Eukaryota</taxon>
        <taxon>Metazoa</taxon>
        <taxon>Chordata</taxon>
        <taxon>Craniata</taxon>
        <taxon>Vertebrata</taxon>
        <taxon>Euteleostomi</taxon>
        <taxon>Actinopterygii</taxon>
        <taxon>Neopterygii</taxon>
        <taxon>Teleostei</taxon>
        <taxon>Neoteleostei</taxon>
        <taxon>Acanthomorphata</taxon>
        <taxon>Carangaria</taxon>
        <taxon>Carangaria incertae sedis</taxon>
        <taxon>Centropomidae</taxon>
        <taxon>Lates</taxon>
    </lineage>
</organism>
<name>A0AAD3MAQ9_LATJO</name>
<feature type="compositionally biased region" description="Low complexity" evidence="1">
    <location>
        <begin position="206"/>
        <end position="220"/>
    </location>
</feature>
<feature type="transmembrane region" description="Helical" evidence="2">
    <location>
        <begin position="46"/>
        <end position="68"/>
    </location>
</feature>
<dbReference type="PANTHER" id="PTHR31453:SF2">
    <property type="entry name" value="TRANSMEMBRANE PROTEIN 236"/>
    <property type="match status" value="1"/>
</dbReference>
<keyword evidence="2" id="KW-1133">Transmembrane helix</keyword>
<reference evidence="3" key="1">
    <citation type="submission" date="2022-08" db="EMBL/GenBank/DDBJ databases">
        <title>Genome sequencing of akame (Lates japonicus).</title>
        <authorList>
            <person name="Hashiguchi Y."/>
            <person name="Takahashi H."/>
        </authorList>
    </citation>
    <scope>NUCLEOTIDE SEQUENCE</scope>
    <source>
        <strain evidence="3">Kochi</strain>
    </source>
</reference>
<evidence type="ECO:0000256" key="2">
    <source>
        <dbReference type="SAM" id="Phobius"/>
    </source>
</evidence>
<comment type="caution">
    <text evidence="3">The sequence shown here is derived from an EMBL/GenBank/DDBJ whole genome shotgun (WGS) entry which is preliminary data.</text>
</comment>
<feature type="compositionally biased region" description="Polar residues" evidence="1">
    <location>
        <begin position="389"/>
        <end position="408"/>
    </location>
</feature>
<keyword evidence="2" id="KW-0472">Membrane</keyword>
<feature type="region of interest" description="Disordered" evidence="1">
    <location>
        <begin position="180"/>
        <end position="220"/>
    </location>
</feature>
<evidence type="ECO:0000313" key="3">
    <source>
        <dbReference type="EMBL" id="GLD50908.1"/>
    </source>
</evidence>
<feature type="transmembrane region" description="Helical" evidence="2">
    <location>
        <begin position="274"/>
        <end position="296"/>
    </location>
</feature>
<feature type="transmembrane region" description="Helical" evidence="2">
    <location>
        <begin position="316"/>
        <end position="336"/>
    </location>
</feature>
<proteinExistence type="predicted"/>
<evidence type="ECO:0000313" key="4">
    <source>
        <dbReference type="Proteomes" id="UP001279410"/>
    </source>
</evidence>
<feature type="transmembrane region" description="Helical" evidence="2">
    <location>
        <begin position="89"/>
        <end position="108"/>
    </location>
</feature>
<dbReference type="InterPro" id="IPR020394">
    <property type="entry name" value="Uncharacterised_FAM23-like_TM"/>
</dbReference>
<dbReference type="EMBL" id="BRZM01000010">
    <property type="protein sequence ID" value="GLD50908.1"/>
    <property type="molecule type" value="Genomic_DNA"/>
</dbReference>
<dbReference type="PANTHER" id="PTHR31453">
    <property type="entry name" value="TRANSMEMBRANE PROTEIN 236"/>
    <property type="match status" value="1"/>
</dbReference>
<accession>A0AAD3MAQ9</accession>
<dbReference type="Proteomes" id="UP001279410">
    <property type="component" value="Unassembled WGS sequence"/>
</dbReference>
<gene>
    <name evidence="3" type="ORF">AKAME5_000403900</name>
</gene>
<feature type="transmembrane region" description="Helical" evidence="2">
    <location>
        <begin position="9"/>
        <end position="26"/>
    </location>
</feature>